<sequence>MTYRRFMPSLVLAVGVLLVGSTAVLAQGRSSVLLDRFTPGEWELRSREGRGEPQRLCVRDARRFIQMRHAGQKCGQTVIEDGPDEITVQYTCPGNGYGRTHIRRETDDLWQIESQGIAQGRPFTFDAEVRRVGRCKA</sequence>
<gene>
    <name evidence="1" type="ORF">ABUH87_05655</name>
</gene>
<dbReference type="Pfam" id="PF12276">
    <property type="entry name" value="DUF3617"/>
    <property type="match status" value="1"/>
</dbReference>
<protein>
    <submittedName>
        <fullName evidence="1">DUF3617 domain-containing protein</fullName>
    </submittedName>
</protein>
<comment type="caution">
    <text evidence="1">The sequence shown here is derived from an EMBL/GenBank/DDBJ whole genome shotgun (WGS) entry which is preliminary data.</text>
</comment>
<name>A0ABV3RAV6_9SPHN</name>
<dbReference type="InterPro" id="IPR022061">
    <property type="entry name" value="DUF3617"/>
</dbReference>
<reference evidence="1 2" key="1">
    <citation type="submission" date="2024-06" db="EMBL/GenBank/DDBJ databases">
        <title>Novosphingobium rhizovicinus M1R2S20.</title>
        <authorList>
            <person name="Sun J.-Q."/>
        </authorList>
    </citation>
    <scope>NUCLEOTIDE SEQUENCE [LARGE SCALE GENOMIC DNA]</scope>
    <source>
        <strain evidence="1 2">M1R2S20</strain>
    </source>
</reference>
<keyword evidence="2" id="KW-1185">Reference proteome</keyword>
<dbReference type="EMBL" id="JBFNXR010000021">
    <property type="protein sequence ID" value="MEW9854660.1"/>
    <property type="molecule type" value="Genomic_DNA"/>
</dbReference>
<evidence type="ECO:0000313" key="2">
    <source>
        <dbReference type="Proteomes" id="UP001556118"/>
    </source>
</evidence>
<dbReference type="RefSeq" id="WP_367770935.1">
    <property type="nucleotide sequence ID" value="NZ_JBFNXR010000021.1"/>
</dbReference>
<accession>A0ABV3RAV6</accession>
<dbReference type="Proteomes" id="UP001556118">
    <property type="component" value="Unassembled WGS sequence"/>
</dbReference>
<proteinExistence type="predicted"/>
<organism evidence="1 2">
    <name type="scientific">Novosphingobium rhizovicinum</name>
    <dbReference type="NCBI Taxonomy" id="3228928"/>
    <lineage>
        <taxon>Bacteria</taxon>
        <taxon>Pseudomonadati</taxon>
        <taxon>Pseudomonadota</taxon>
        <taxon>Alphaproteobacteria</taxon>
        <taxon>Sphingomonadales</taxon>
        <taxon>Sphingomonadaceae</taxon>
        <taxon>Novosphingobium</taxon>
    </lineage>
</organism>
<evidence type="ECO:0000313" key="1">
    <source>
        <dbReference type="EMBL" id="MEW9854660.1"/>
    </source>
</evidence>